<dbReference type="PANTHER" id="PTHR32071">
    <property type="entry name" value="TRANSCRIPTIONAL REGULATORY PROTEIN"/>
    <property type="match status" value="1"/>
</dbReference>
<dbReference type="PROSITE" id="PS50045">
    <property type="entry name" value="SIGMA54_INTERACT_4"/>
    <property type="match status" value="1"/>
</dbReference>
<dbReference type="EMBL" id="JADEYS010000026">
    <property type="protein sequence ID" value="MBE9399394.1"/>
    <property type="molecule type" value="Genomic_DNA"/>
</dbReference>
<dbReference type="Gene3D" id="1.10.8.60">
    <property type="match status" value="1"/>
</dbReference>
<keyword evidence="2" id="KW-0067">ATP-binding</keyword>
<dbReference type="InterPro" id="IPR058031">
    <property type="entry name" value="AAA_lid_NorR"/>
</dbReference>
<dbReference type="SUPFAM" id="SSF46689">
    <property type="entry name" value="Homeodomain-like"/>
    <property type="match status" value="1"/>
</dbReference>
<dbReference type="PROSITE" id="PS00676">
    <property type="entry name" value="SIGMA54_INTERACT_2"/>
    <property type="match status" value="1"/>
</dbReference>
<dbReference type="InterPro" id="IPR045343">
    <property type="entry name" value="VpsR"/>
</dbReference>
<dbReference type="GO" id="GO:0043565">
    <property type="term" value="F:sequence-specific DNA binding"/>
    <property type="evidence" value="ECO:0007669"/>
    <property type="project" value="InterPro"/>
</dbReference>
<dbReference type="CDD" id="cd00009">
    <property type="entry name" value="AAA"/>
    <property type="match status" value="1"/>
</dbReference>
<evidence type="ECO:0000313" key="7">
    <source>
        <dbReference type="Proteomes" id="UP000640333"/>
    </source>
</evidence>
<dbReference type="SMART" id="SM00382">
    <property type="entry name" value="AAA"/>
    <property type="match status" value="1"/>
</dbReference>
<keyword evidence="4" id="KW-0804">Transcription</keyword>
<organism evidence="6 7">
    <name type="scientific">Pontibacterium sinense</name>
    <dbReference type="NCBI Taxonomy" id="2781979"/>
    <lineage>
        <taxon>Bacteria</taxon>
        <taxon>Pseudomonadati</taxon>
        <taxon>Pseudomonadota</taxon>
        <taxon>Gammaproteobacteria</taxon>
        <taxon>Oceanospirillales</taxon>
        <taxon>Oceanospirillaceae</taxon>
        <taxon>Pontibacterium</taxon>
    </lineage>
</organism>
<accession>A0A8J7FHD3</accession>
<dbReference type="InterPro" id="IPR027417">
    <property type="entry name" value="P-loop_NTPase"/>
</dbReference>
<dbReference type="InterPro" id="IPR009057">
    <property type="entry name" value="Homeodomain-like_sf"/>
</dbReference>
<dbReference type="Proteomes" id="UP000640333">
    <property type="component" value="Unassembled WGS sequence"/>
</dbReference>
<dbReference type="GO" id="GO:0006355">
    <property type="term" value="P:regulation of DNA-templated transcription"/>
    <property type="evidence" value="ECO:0007669"/>
    <property type="project" value="InterPro"/>
</dbReference>
<keyword evidence="1" id="KW-0547">Nucleotide-binding</keyword>
<dbReference type="InterPro" id="IPR003593">
    <property type="entry name" value="AAA+_ATPase"/>
</dbReference>
<keyword evidence="3" id="KW-0805">Transcription regulation</keyword>
<evidence type="ECO:0000256" key="1">
    <source>
        <dbReference type="ARBA" id="ARBA00022741"/>
    </source>
</evidence>
<dbReference type="SUPFAM" id="SSF52540">
    <property type="entry name" value="P-loop containing nucleoside triphosphate hydrolases"/>
    <property type="match status" value="1"/>
</dbReference>
<evidence type="ECO:0000256" key="4">
    <source>
        <dbReference type="ARBA" id="ARBA00023163"/>
    </source>
</evidence>
<name>A0A8J7FHD3_9GAMM</name>
<dbReference type="PROSITE" id="PS00675">
    <property type="entry name" value="SIGMA54_INTERACT_1"/>
    <property type="match status" value="1"/>
</dbReference>
<dbReference type="AlphaFoldDB" id="A0A8J7FHD3"/>
<dbReference type="Pfam" id="PF02954">
    <property type="entry name" value="HTH_8"/>
    <property type="match status" value="1"/>
</dbReference>
<dbReference type="Pfam" id="PF00158">
    <property type="entry name" value="Sigma54_activat"/>
    <property type="match status" value="1"/>
</dbReference>
<evidence type="ECO:0000256" key="2">
    <source>
        <dbReference type="ARBA" id="ARBA00022840"/>
    </source>
</evidence>
<gene>
    <name evidence="6" type="ORF">IOQ59_19200</name>
</gene>
<dbReference type="InterPro" id="IPR025943">
    <property type="entry name" value="Sigma_54_int_dom_ATP-bd_2"/>
</dbReference>
<evidence type="ECO:0000259" key="5">
    <source>
        <dbReference type="PROSITE" id="PS50045"/>
    </source>
</evidence>
<proteinExistence type="predicted"/>
<keyword evidence="7" id="KW-1185">Reference proteome</keyword>
<evidence type="ECO:0000256" key="3">
    <source>
        <dbReference type="ARBA" id="ARBA00023015"/>
    </source>
</evidence>
<protein>
    <submittedName>
        <fullName evidence="6">Sigma-54-dependent Fis family transcriptional regulator</fullName>
    </submittedName>
</protein>
<reference evidence="6" key="1">
    <citation type="submission" date="2020-10" db="EMBL/GenBank/DDBJ databases">
        <title>Bacterium isolated from coastal waters sediment.</title>
        <authorList>
            <person name="Chen R.-J."/>
            <person name="Lu D.-C."/>
            <person name="Zhu K.-L."/>
            <person name="Du Z.-J."/>
        </authorList>
    </citation>
    <scope>NUCLEOTIDE SEQUENCE</scope>
    <source>
        <strain evidence="6">N1Y112</strain>
    </source>
</reference>
<dbReference type="Pfam" id="PF20161">
    <property type="entry name" value="VpsR"/>
    <property type="match status" value="1"/>
</dbReference>
<evidence type="ECO:0000313" key="6">
    <source>
        <dbReference type="EMBL" id="MBE9399394.1"/>
    </source>
</evidence>
<dbReference type="RefSeq" id="WP_193955088.1">
    <property type="nucleotide sequence ID" value="NZ_JADEYS010000026.1"/>
</dbReference>
<feature type="domain" description="Sigma-54 factor interaction" evidence="5">
    <location>
        <begin position="155"/>
        <end position="384"/>
    </location>
</feature>
<dbReference type="InterPro" id="IPR002078">
    <property type="entry name" value="Sigma_54_int"/>
</dbReference>
<dbReference type="Gene3D" id="3.40.50.300">
    <property type="entry name" value="P-loop containing nucleotide triphosphate hydrolases"/>
    <property type="match status" value="1"/>
</dbReference>
<dbReference type="InterPro" id="IPR025662">
    <property type="entry name" value="Sigma_54_int_dom_ATP-bd_1"/>
</dbReference>
<dbReference type="Pfam" id="PF25601">
    <property type="entry name" value="AAA_lid_14"/>
    <property type="match status" value="1"/>
</dbReference>
<comment type="caution">
    <text evidence="6">The sequence shown here is derived from an EMBL/GenBank/DDBJ whole genome shotgun (WGS) entry which is preliminary data.</text>
</comment>
<sequence>MNPNTQLTQRDDGGIRKALYVDLAEYHPSNIDNFQFSDWALDRVTSPPRAKACIHAHHYLVGLVYLSHLSDIQRQQAMEIVGREYNTIWIALVEHNDLLDANFQRMICANFYDYFTLPLDNSLDYLKATLGHAYGIALLRSLESQGINEYEQTEMVGASEHMRRVFNEIRKVANVNAPVMIGGDTGTGKEMVARAIHQRSNRNDGPFIAVNCGALPDTLIHAELFGYEKGAFTGAYKRKIGRIEAAQNGTIFLDEIGDLPLELQVYLLRFLEQRTIERLGGNESHRVNARVIAATHIDLEKAVEEGRFREDLYYRLNVLNIDMPTLAERYEDIELLARYFFKKFSHEYETQVKGFSSQAIEAMNKHSWPGNIREMINRIRRAMVMGENRMITPSDLGLSSSPVQLQVMSLDEARNHAEELAVKSGLHYSHHNITKTAKILGVSRVTLYRLIDKYDLKKNVSAP</sequence>
<dbReference type="Gene3D" id="1.10.10.60">
    <property type="entry name" value="Homeodomain-like"/>
    <property type="match status" value="1"/>
</dbReference>
<dbReference type="GO" id="GO:0005524">
    <property type="term" value="F:ATP binding"/>
    <property type="evidence" value="ECO:0007669"/>
    <property type="project" value="UniProtKB-KW"/>
</dbReference>
<dbReference type="FunFam" id="3.40.50.300:FF:000006">
    <property type="entry name" value="DNA-binding transcriptional regulator NtrC"/>
    <property type="match status" value="1"/>
</dbReference>
<dbReference type="PANTHER" id="PTHR32071:SF120">
    <property type="entry name" value="TRANSCRIPTIONAL REGULATOR-RELATED"/>
    <property type="match status" value="1"/>
</dbReference>
<dbReference type="InterPro" id="IPR002197">
    <property type="entry name" value="HTH_Fis"/>
</dbReference>